<evidence type="ECO:0000256" key="6">
    <source>
        <dbReference type="ARBA" id="ARBA00022917"/>
    </source>
</evidence>
<dbReference type="Gene3D" id="3.40.50.620">
    <property type="entry name" value="HUPs"/>
    <property type="match status" value="1"/>
</dbReference>
<comment type="similarity">
    <text evidence="10">Belongs to the class-I aminoacyl-tRNA synthetase family.</text>
</comment>
<dbReference type="InterPro" id="IPR014729">
    <property type="entry name" value="Rossmann-like_a/b/a_fold"/>
</dbReference>
<evidence type="ECO:0000256" key="8">
    <source>
        <dbReference type="ARBA" id="ARBA00033323"/>
    </source>
</evidence>
<dbReference type="InterPro" id="IPR002305">
    <property type="entry name" value="aa-tRNA-synth_Ic"/>
</dbReference>
<evidence type="ECO:0000256" key="3">
    <source>
        <dbReference type="ARBA" id="ARBA00022741"/>
    </source>
</evidence>
<gene>
    <name evidence="12" type="ORF">TKK_018532</name>
</gene>
<keyword evidence="3 10" id="KW-0547">Nucleotide-binding</keyword>
<organism evidence="12 13">
    <name type="scientific">Trichogramma kaykai</name>
    <dbReference type="NCBI Taxonomy" id="54128"/>
    <lineage>
        <taxon>Eukaryota</taxon>
        <taxon>Metazoa</taxon>
        <taxon>Ecdysozoa</taxon>
        <taxon>Arthropoda</taxon>
        <taxon>Hexapoda</taxon>
        <taxon>Insecta</taxon>
        <taxon>Pterygota</taxon>
        <taxon>Neoptera</taxon>
        <taxon>Endopterygota</taxon>
        <taxon>Hymenoptera</taxon>
        <taxon>Apocrita</taxon>
        <taxon>Proctotrupomorpha</taxon>
        <taxon>Chalcidoidea</taxon>
        <taxon>Trichogrammatidae</taxon>
        <taxon>Trichogramma</taxon>
    </lineage>
</organism>
<evidence type="ECO:0000256" key="2">
    <source>
        <dbReference type="ARBA" id="ARBA00022598"/>
    </source>
</evidence>
<evidence type="ECO:0000259" key="11">
    <source>
        <dbReference type="Pfam" id="PF22421"/>
    </source>
</evidence>
<dbReference type="SUPFAM" id="SSF55174">
    <property type="entry name" value="Alpha-L RNA-binding motif"/>
    <property type="match status" value="1"/>
</dbReference>
<dbReference type="CDD" id="cd00805">
    <property type="entry name" value="TyrRS_core"/>
    <property type="match status" value="1"/>
</dbReference>
<feature type="domain" description="Tyrosine--tRNA ligase SYY-like C-terminal" evidence="11">
    <location>
        <begin position="386"/>
        <end position="468"/>
    </location>
</feature>
<dbReference type="InterPro" id="IPR054608">
    <property type="entry name" value="SYY-like_C"/>
</dbReference>
<dbReference type="FunFam" id="1.10.240.10:FF:000001">
    <property type="entry name" value="Tyrosine--tRNA ligase"/>
    <property type="match status" value="1"/>
</dbReference>
<dbReference type="EC" id="6.1.1.1" evidence="1 10"/>
<dbReference type="PANTHER" id="PTHR11766:SF0">
    <property type="entry name" value="TYROSINE--TRNA LIGASE, MITOCHONDRIAL"/>
    <property type="match status" value="1"/>
</dbReference>
<dbReference type="InterPro" id="IPR001412">
    <property type="entry name" value="aa-tRNA-synth_I_CS"/>
</dbReference>
<dbReference type="HAMAP" id="MF_02006">
    <property type="entry name" value="Tyr_tRNA_synth_type1"/>
    <property type="match status" value="1"/>
</dbReference>
<keyword evidence="5" id="KW-0694">RNA-binding</keyword>
<evidence type="ECO:0000313" key="13">
    <source>
        <dbReference type="Proteomes" id="UP001627154"/>
    </source>
</evidence>
<evidence type="ECO:0000256" key="4">
    <source>
        <dbReference type="ARBA" id="ARBA00022840"/>
    </source>
</evidence>
<dbReference type="SUPFAM" id="SSF52374">
    <property type="entry name" value="Nucleotidylyl transferase"/>
    <property type="match status" value="1"/>
</dbReference>
<evidence type="ECO:0000256" key="1">
    <source>
        <dbReference type="ARBA" id="ARBA00013160"/>
    </source>
</evidence>
<dbReference type="Gene3D" id="3.10.290.10">
    <property type="entry name" value="RNA-binding S4 domain"/>
    <property type="match status" value="1"/>
</dbReference>
<dbReference type="Gene3D" id="1.10.240.10">
    <property type="entry name" value="Tyrosyl-Transfer RNA Synthetase"/>
    <property type="match status" value="1"/>
</dbReference>
<evidence type="ECO:0000256" key="10">
    <source>
        <dbReference type="RuleBase" id="RU361234"/>
    </source>
</evidence>
<keyword evidence="4 10" id="KW-0067">ATP-binding</keyword>
<dbReference type="EMBL" id="JBJJXI010000149">
    <property type="protein sequence ID" value="KAL3386024.1"/>
    <property type="molecule type" value="Genomic_DNA"/>
</dbReference>
<dbReference type="PRINTS" id="PR01040">
    <property type="entry name" value="TRNASYNTHTYR"/>
</dbReference>
<keyword evidence="13" id="KW-1185">Reference proteome</keyword>
<keyword evidence="7 10" id="KW-0030">Aminoacyl-tRNA synthetase</keyword>
<dbReference type="Pfam" id="PF00579">
    <property type="entry name" value="tRNA-synt_1b"/>
    <property type="match status" value="1"/>
</dbReference>
<accession>A0ABD2VZ40</accession>
<dbReference type="FunFam" id="3.40.50.620:FF:000107">
    <property type="entry name" value="Tyrosine--tRNA ligase"/>
    <property type="match status" value="1"/>
</dbReference>
<name>A0ABD2VZ40_9HYME</name>
<reference evidence="12 13" key="1">
    <citation type="journal article" date="2024" name="bioRxiv">
        <title>A reference genome for Trichogramma kaykai: A tiny desert-dwelling parasitoid wasp with competing sex-ratio distorters.</title>
        <authorList>
            <person name="Culotta J."/>
            <person name="Lindsey A.R."/>
        </authorList>
    </citation>
    <scope>NUCLEOTIDE SEQUENCE [LARGE SCALE GENOMIC DNA]</scope>
    <source>
        <strain evidence="12 13">KSX58</strain>
    </source>
</reference>
<sequence>MQSFNVSRLRRCCDKLFFHKKEIQNRFYSNESKNKYRNVLKLHERGMFQDIFPDTSANQVSNLVNENSQAVYAGFDPTADSLHIGNLLVLMNLLHWQRGGHRVIALLGGATGLIGDPSHRLNERIAMEQTVIDYNIKGIKNDIMNVFHNHEKYFWKDNNLQLKPLTIINNIDWYKNVNIIEFIRTVGKHFRMGTMLGRTSVQSRLKSDSGMSFTEFSYQLFQAYDWMHLLENYNCRFQIGGNDQMGNIMSGHELISRTSKKSVFGFTLPLITAEGGKKFGKSLGNAVWLAPEKSSSFDLYQFFVRTTDNDVENYLKLFTFLPLKQIAHIVKEHKEKPEERRAQKILAENVTLLVHGEEGLEAAKTTSMLLYDKSIESLSSMTQDQVTQAFEGSKVIDLVPDENMTVLDLAMKAECFKTMKDAIRIINAGGFHINYTRVTDIDKIISGKHRLKNDVTLIRVGKKTYFVIKWLQTNKADKPKKYSNFY</sequence>
<dbReference type="Pfam" id="PF22421">
    <property type="entry name" value="SYY_C-terminal"/>
    <property type="match status" value="1"/>
</dbReference>
<dbReference type="GO" id="GO:0005524">
    <property type="term" value="F:ATP binding"/>
    <property type="evidence" value="ECO:0007669"/>
    <property type="project" value="UniProtKB-KW"/>
</dbReference>
<proteinExistence type="inferred from homology"/>
<keyword evidence="6 10" id="KW-0648">Protein biosynthesis</keyword>
<dbReference type="PROSITE" id="PS00178">
    <property type="entry name" value="AA_TRNA_LIGASE_I"/>
    <property type="match status" value="1"/>
</dbReference>
<dbReference type="GO" id="GO:0003723">
    <property type="term" value="F:RNA binding"/>
    <property type="evidence" value="ECO:0007669"/>
    <property type="project" value="UniProtKB-KW"/>
</dbReference>
<dbReference type="InterPro" id="IPR024107">
    <property type="entry name" value="Tyr-tRNA-ligase_bac_1"/>
</dbReference>
<comment type="caution">
    <text evidence="12">The sequence shown here is derived from an EMBL/GenBank/DDBJ whole genome shotgun (WGS) entry which is preliminary data.</text>
</comment>
<dbReference type="GO" id="GO:0004831">
    <property type="term" value="F:tyrosine-tRNA ligase activity"/>
    <property type="evidence" value="ECO:0007669"/>
    <property type="project" value="UniProtKB-EC"/>
</dbReference>
<dbReference type="InterPro" id="IPR002307">
    <property type="entry name" value="Tyr-tRNA-ligase"/>
</dbReference>
<dbReference type="NCBIfam" id="TIGR00234">
    <property type="entry name" value="tyrS"/>
    <property type="match status" value="1"/>
</dbReference>
<evidence type="ECO:0000256" key="9">
    <source>
        <dbReference type="ARBA" id="ARBA00048248"/>
    </source>
</evidence>
<evidence type="ECO:0000256" key="7">
    <source>
        <dbReference type="ARBA" id="ARBA00023146"/>
    </source>
</evidence>
<keyword evidence="2 10" id="KW-0436">Ligase</keyword>
<dbReference type="Proteomes" id="UP001627154">
    <property type="component" value="Unassembled WGS sequence"/>
</dbReference>
<evidence type="ECO:0000313" key="12">
    <source>
        <dbReference type="EMBL" id="KAL3386024.1"/>
    </source>
</evidence>
<dbReference type="InterPro" id="IPR036986">
    <property type="entry name" value="S4_RNA-bd_sf"/>
</dbReference>
<dbReference type="AlphaFoldDB" id="A0ABD2VZ40"/>
<dbReference type="GO" id="GO:0006412">
    <property type="term" value="P:translation"/>
    <property type="evidence" value="ECO:0007669"/>
    <property type="project" value="UniProtKB-KW"/>
</dbReference>
<comment type="catalytic activity">
    <reaction evidence="9 10">
        <text>tRNA(Tyr) + L-tyrosine + ATP = L-tyrosyl-tRNA(Tyr) + AMP + diphosphate + H(+)</text>
        <dbReference type="Rhea" id="RHEA:10220"/>
        <dbReference type="Rhea" id="RHEA-COMP:9706"/>
        <dbReference type="Rhea" id="RHEA-COMP:9707"/>
        <dbReference type="ChEBI" id="CHEBI:15378"/>
        <dbReference type="ChEBI" id="CHEBI:30616"/>
        <dbReference type="ChEBI" id="CHEBI:33019"/>
        <dbReference type="ChEBI" id="CHEBI:58315"/>
        <dbReference type="ChEBI" id="CHEBI:78442"/>
        <dbReference type="ChEBI" id="CHEBI:78536"/>
        <dbReference type="ChEBI" id="CHEBI:456215"/>
        <dbReference type="EC" id="6.1.1.1"/>
    </reaction>
</comment>
<dbReference type="PANTHER" id="PTHR11766">
    <property type="entry name" value="TYROSYL-TRNA SYNTHETASE"/>
    <property type="match status" value="1"/>
</dbReference>
<protein>
    <recommendedName>
        <fullName evidence="1 10">Tyrosine--tRNA ligase</fullName>
        <ecNumber evidence="1 10">6.1.1.1</ecNumber>
    </recommendedName>
    <alternativeName>
        <fullName evidence="8 10">Tyrosyl-tRNA synthetase</fullName>
    </alternativeName>
</protein>
<dbReference type="InterPro" id="IPR024088">
    <property type="entry name" value="Tyr-tRNA-ligase_bac-type"/>
</dbReference>
<evidence type="ECO:0000256" key="5">
    <source>
        <dbReference type="ARBA" id="ARBA00022884"/>
    </source>
</evidence>